<gene>
    <name evidence="2" type="ORF">LWI28_005914</name>
</gene>
<sequence>MPCASKKQKGKGVSASGSSVGVRHSNYVSWLEHNLGRALLSERNIYLNNMIGSSIPQQVDAMGWHQFVTTANQINERVVREFYAAMDPKEFENGTPVKARGVDVGFNVQDINMHYGTKTYKELDTGVPKLIIFKRYNLELARQLRRLDMRPVATRKRQRRDEAACAIDMAAKADAVAEEDLGVVPARECRPN</sequence>
<organism evidence="2 3">
    <name type="scientific">Acer negundo</name>
    <name type="common">Box elder</name>
    <dbReference type="NCBI Taxonomy" id="4023"/>
    <lineage>
        <taxon>Eukaryota</taxon>
        <taxon>Viridiplantae</taxon>
        <taxon>Streptophyta</taxon>
        <taxon>Embryophyta</taxon>
        <taxon>Tracheophyta</taxon>
        <taxon>Spermatophyta</taxon>
        <taxon>Magnoliopsida</taxon>
        <taxon>eudicotyledons</taxon>
        <taxon>Gunneridae</taxon>
        <taxon>Pentapetalae</taxon>
        <taxon>rosids</taxon>
        <taxon>malvids</taxon>
        <taxon>Sapindales</taxon>
        <taxon>Sapindaceae</taxon>
        <taxon>Hippocastanoideae</taxon>
        <taxon>Acereae</taxon>
        <taxon>Acer</taxon>
    </lineage>
</organism>
<keyword evidence="3" id="KW-1185">Reference proteome</keyword>
<evidence type="ECO:0000313" key="2">
    <source>
        <dbReference type="EMBL" id="KAI9160188.1"/>
    </source>
</evidence>
<protein>
    <submittedName>
        <fullName evidence="2">Uncharacterized protein</fullName>
    </submittedName>
</protein>
<comment type="caution">
    <text evidence="2">The sequence shown here is derived from an EMBL/GenBank/DDBJ whole genome shotgun (WGS) entry which is preliminary data.</text>
</comment>
<feature type="compositionally biased region" description="Basic residues" evidence="1">
    <location>
        <begin position="1"/>
        <end position="10"/>
    </location>
</feature>
<name>A0AAD5ID89_ACENE</name>
<feature type="compositionally biased region" description="Low complexity" evidence="1">
    <location>
        <begin position="11"/>
        <end position="20"/>
    </location>
</feature>
<dbReference type="Proteomes" id="UP001064489">
    <property type="component" value="Chromosome 2"/>
</dbReference>
<accession>A0AAD5ID89</accession>
<evidence type="ECO:0000256" key="1">
    <source>
        <dbReference type="SAM" id="MobiDB-lite"/>
    </source>
</evidence>
<reference evidence="2" key="2">
    <citation type="submission" date="2023-02" db="EMBL/GenBank/DDBJ databases">
        <authorList>
            <person name="Swenson N.G."/>
            <person name="Wegrzyn J.L."/>
            <person name="Mcevoy S.L."/>
        </authorList>
    </citation>
    <scope>NUCLEOTIDE SEQUENCE</scope>
    <source>
        <strain evidence="2">91603</strain>
        <tissue evidence="2">Leaf</tissue>
    </source>
</reference>
<proteinExistence type="predicted"/>
<evidence type="ECO:0000313" key="3">
    <source>
        <dbReference type="Proteomes" id="UP001064489"/>
    </source>
</evidence>
<reference evidence="2" key="1">
    <citation type="journal article" date="2022" name="Plant J.">
        <title>Strategies of tolerance reflected in two North American maple genomes.</title>
        <authorList>
            <person name="McEvoy S.L."/>
            <person name="Sezen U.U."/>
            <person name="Trouern-Trend A."/>
            <person name="McMahon S.M."/>
            <person name="Schaberg P.G."/>
            <person name="Yang J."/>
            <person name="Wegrzyn J.L."/>
            <person name="Swenson N.G."/>
        </authorList>
    </citation>
    <scope>NUCLEOTIDE SEQUENCE</scope>
    <source>
        <strain evidence="2">91603</strain>
    </source>
</reference>
<dbReference type="AlphaFoldDB" id="A0AAD5ID89"/>
<dbReference type="EMBL" id="JAJSOW010000106">
    <property type="protein sequence ID" value="KAI9160188.1"/>
    <property type="molecule type" value="Genomic_DNA"/>
</dbReference>
<feature type="region of interest" description="Disordered" evidence="1">
    <location>
        <begin position="1"/>
        <end position="20"/>
    </location>
</feature>